<dbReference type="InterPro" id="IPR001647">
    <property type="entry name" value="HTH_TetR"/>
</dbReference>
<dbReference type="PROSITE" id="PS50977">
    <property type="entry name" value="HTH_TETR_2"/>
    <property type="match status" value="1"/>
</dbReference>
<keyword evidence="5" id="KW-1185">Reference proteome</keyword>
<dbReference type="Gene3D" id="1.10.357.10">
    <property type="entry name" value="Tetracycline Repressor, domain 2"/>
    <property type="match status" value="1"/>
</dbReference>
<evidence type="ECO:0000259" key="3">
    <source>
        <dbReference type="PROSITE" id="PS50977"/>
    </source>
</evidence>
<dbReference type="RefSeq" id="WP_187301700.1">
    <property type="nucleotide sequence ID" value="NZ_JACRYT010000001.1"/>
</dbReference>
<gene>
    <name evidence="4" type="ORF">H9L42_01645</name>
</gene>
<comment type="caution">
    <text evidence="4">The sequence shown here is derived from an EMBL/GenBank/DDBJ whole genome shotgun (WGS) entry which is preliminary data.</text>
</comment>
<feature type="domain" description="HTH tetR-type" evidence="3">
    <location>
        <begin position="3"/>
        <end position="63"/>
    </location>
</feature>
<dbReference type="Proteomes" id="UP000602647">
    <property type="component" value="Unassembled WGS sequence"/>
</dbReference>
<organism evidence="4 5">
    <name type="scientific">Zhenpiania hominis</name>
    <dbReference type="NCBI Taxonomy" id="2763644"/>
    <lineage>
        <taxon>Bacteria</taxon>
        <taxon>Bacillati</taxon>
        <taxon>Bacillota</taxon>
        <taxon>Clostridia</taxon>
        <taxon>Peptostreptococcales</taxon>
        <taxon>Anaerovoracaceae</taxon>
        <taxon>Zhenpiania</taxon>
    </lineage>
</organism>
<dbReference type="EMBL" id="JACRYT010000001">
    <property type="protein sequence ID" value="MBC6678532.1"/>
    <property type="molecule type" value="Genomic_DNA"/>
</dbReference>
<dbReference type="InterPro" id="IPR009057">
    <property type="entry name" value="Homeodomain-like_sf"/>
</dbReference>
<evidence type="ECO:0000256" key="1">
    <source>
        <dbReference type="ARBA" id="ARBA00023125"/>
    </source>
</evidence>
<proteinExistence type="predicted"/>
<evidence type="ECO:0000313" key="5">
    <source>
        <dbReference type="Proteomes" id="UP000602647"/>
    </source>
</evidence>
<evidence type="ECO:0000313" key="4">
    <source>
        <dbReference type="EMBL" id="MBC6678532.1"/>
    </source>
</evidence>
<dbReference type="PANTHER" id="PTHR43479:SF11">
    <property type="entry name" value="ACREF_ENVCD OPERON REPRESSOR-RELATED"/>
    <property type="match status" value="1"/>
</dbReference>
<dbReference type="InterPro" id="IPR050624">
    <property type="entry name" value="HTH-type_Tx_Regulator"/>
</dbReference>
<dbReference type="AlphaFoldDB" id="A0A923NI61"/>
<dbReference type="PANTHER" id="PTHR43479">
    <property type="entry name" value="ACREF/ENVCD OPERON REPRESSOR-RELATED"/>
    <property type="match status" value="1"/>
</dbReference>
<dbReference type="Pfam" id="PF00440">
    <property type="entry name" value="TetR_N"/>
    <property type="match status" value="1"/>
</dbReference>
<keyword evidence="1 2" id="KW-0238">DNA-binding</keyword>
<dbReference type="SUPFAM" id="SSF46689">
    <property type="entry name" value="Homeodomain-like"/>
    <property type="match status" value="1"/>
</dbReference>
<dbReference type="GO" id="GO:0003677">
    <property type="term" value="F:DNA binding"/>
    <property type="evidence" value="ECO:0007669"/>
    <property type="project" value="UniProtKB-UniRule"/>
</dbReference>
<sequence length="179" mass="21111">MPIDMKQYIADAAERLIEEKRAKKLTVTDIVEECAITRQTFYYHFEDIPDLINWMLKQEFEKATREINRSGGNLEYAMRRFLETAMSKEVVMKRVLATNYGDVIRQLLIQNMRAYLLQLIEEKRLFADATRLELKVIVNYYVYAIAGVLNEWDSLKTEDIDKVAHQIYLLVTGKQYLSE</sequence>
<protein>
    <submittedName>
        <fullName evidence="4">TetR family transcriptional regulator</fullName>
    </submittedName>
</protein>
<evidence type="ECO:0000256" key="2">
    <source>
        <dbReference type="PROSITE-ProRule" id="PRU00335"/>
    </source>
</evidence>
<reference evidence="4" key="1">
    <citation type="submission" date="2020-08" db="EMBL/GenBank/DDBJ databases">
        <title>Genome public.</title>
        <authorList>
            <person name="Liu C."/>
            <person name="Sun Q."/>
        </authorList>
    </citation>
    <scope>NUCLEOTIDE SEQUENCE</scope>
    <source>
        <strain evidence="4">BX12</strain>
    </source>
</reference>
<feature type="DNA-binding region" description="H-T-H motif" evidence="2">
    <location>
        <begin position="26"/>
        <end position="45"/>
    </location>
</feature>
<accession>A0A923NI61</accession>
<name>A0A923NI61_9FIRM</name>